<dbReference type="AlphaFoldDB" id="A0A6G1E768"/>
<evidence type="ECO:0000313" key="1">
    <source>
        <dbReference type="EMBL" id="KAF0920945.1"/>
    </source>
</evidence>
<sequence length="59" mass="6526">MFTCIRLADKEGALSGTLEWTAPRGKGWGSHSASHDPIKPKVTALQKQQHLHFVEVSKN</sequence>
<comment type="caution">
    <text evidence="1">The sequence shown here is derived from an EMBL/GenBank/DDBJ whole genome shotgun (WGS) entry which is preliminary data.</text>
</comment>
<proteinExistence type="predicted"/>
<dbReference type="EMBL" id="SPHZ02000005">
    <property type="protein sequence ID" value="KAF0920945.1"/>
    <property type="molecule type" value="Genomic_DNA"/>
</dbReference>
<organism evidence="1 2">
    <name type="scientific">Oryza meyeriana var. granulata</name>
    <dbReference type="NCBI Taxonomy" id="110450"/>
    <lineage>
        <taxon>Eukaryota</taxon>
        <taxon>Viridiplantae</taxon>
        <taxon>Streptophyta</taxon>
        <taxon>Embryophyta</taxon>
        <taxon>Tracheophyta</taxon>
        <taxon>Spermatophyta</taxon>
        <taxon>Magnoliopsida</taxon>
        <taxon>Liliopsida</taxon>
        <taxon>Poales</taxon>
        <taxon>Poaceae</taxon>
        <taxon>BOP clade</taxon>
        <taxon>Oryzoideae</taxon>
        <taxon>Oryzeae</taxon>
        <taxon>Oryzinae</taxon>
        <taxon>Oryza</taxon>
        <taxon>Oryza meyeriana</taxon>
    </lineage>
</organism>
<protein>
    <submittedName>
        <fullName evidence="1">Uncharacterized protein</fullName>
    </submittedName>
</protein>
<evidence type="ECO:0000313" key="2">
    <source>
        <dbReference type="Proteomes" id="UP000479710"/>
    </source>
</evidence>
<accession>A0A6G1E768</accession>
<reference evidence="1 2" key="1">
    <citation type="submission" date="2019-11" db="EMBL/GenBank/DDBJ databases">
        <title>Whole genome sequence of Oryza granulata.</title>
        <authorList>
            <person name="Li W."/>
        </authorList>
    </citation>
    <scope>NUCLEOTIDE SEQUENCE [LARGE SCALE GENOMIC DNA]</scope>
    <source>
        <strain evidence="2">cv. Menghai</strain>
        <tissue evidence="1">Leaf</tissue>
    </source>
</reference>
<dbReference type="Proteomes" id="UP000479710">
    <property type="component" value="Unassembled WGS sequence"/>
</dbReference>
<gene>
    <name evidence="1" type="ORF">E2562_037793</name>
</gene>
<keyword evidence="2" id="KW-1185">Reference proteome</keyword>
<name>A0A6G1E768_9ORYZ</name>